<keyword evidence="2" id="KW-1185">Reference proteome</keyword>
<dbReference type="PANTHER" id="PTHR43431:SF7">
    <property type="entry name" value="OXIDOREDUCTASE, SHORT CHAIN DEHYDROGENASE_REDUCTASE FAMILY (AFU_ORTHOLOGUE AFUA_5G14000)"/>
    <property type="match status" value="1"/>
</dbReference>
<comment type="caution">
    <text evidence="1">The sequence shown here is derived from an EMBL/GenBank/DDBJ whole genome shotgun (WGS) entry which is preliminary data.</text>
</comment>
<dbReference type="Gene3D" id="3.40.50.720">
    <property type="entry name" value="NAD(P)-binding Rossmann-like Domain"/>
    <property type="match status" value="1"/>
</dbReference>
<dbReference type="EMBL" id="SKBQ01000151">
    <property type="protein sequence ID" value="TPX17052.1"/>
    <property type="molecule type" value="Genomic_DNA"/>
</dbReference>
<dbReference type="PANTHER" id="PTHR43431">
    <property type="entry name" value="OXIDOREDUCTASE, SHORT CHAIN DEHYDROGENASE/REDUCTASE FAMILY (AFU_ORTHOLOGUE AFUA_5G14000)"/>
    <property type="match status" value="1"/>
</dbReference>
<organism evidence="1 2">
    <name type="scientific">Thyridium curvatum</name>
    <dbReference type="NCBI Taxonomy" id="1093900"/>
    <lineage>
        <taxon>Eukaryota</taxon>
        <taxon>Fungi</taxon>
        <taxon>Dikarya</taxon>
        <taxon>Ascomycota</taxon>
        <taxon>Pezizomycotina</taxon>
        <taxon>Sordariomycetes</taxon>
        <taxon>Sordariomycetidae</taxon>
        <taxon>Thyridiales</taxon>
        <taxon>Thyridiaceae</taxon>
        <taxon>Thyridium</taxon>
    </lineage>
</organism>
<dbReference type="RefSeq" id="XP_030998763.1">
    <property type="nucleotide sequence ID" value="XM_031135110.1"/>
</dbReference>
<dbReference type="InterPro" id="IPR002347">
    <property type="entry name" value="SDR_fam"/>
</dbReference>
<dbReference type="GeneID" id="41979733"/>
<dbReference type="Proteomes" id="UP000319257">
    <property type="component" value="Unassembled WGS sequence"/>
</dbReference>
<dbReference type="OrthoDB" id="5399006at2759"/>
<dbReference type="SUPFAM" id="SSF51735">
    <property type="entry name" value="NAD(P)-binding Rossmann-fold domains"/>
    <property type="match status" value="1"/>
</dbReference>
<dbReference type="STRING" id="1093900.A0A507B471"/>
<gene>
    <name evidence="1" type="ORF">E0L32_012286</name>
</gene>
<proteinExistence type="predicted"/>
<evidence type="ECO:0000313" key="2">
    <source>
        <dbReference type="Proteomes" id="UP000319257"/>
    </source>
</evidence>
<dbReference type="AlphaFoldDB" id="A0A507B471"/>
<dbReference type="InParanoid" id="A0A507B471"/>
<protein>
    <submittedName>
        <fullName evidence="1">Uncharacterized protein</fullName>
    </submittedName>
</protein>
<dbReference type="InterPro" id="IPR036291">
    <property type="entry name" value="NAD(P)-bd_dom_sf"/>
</dbReference>
<dbReference type="Pfam" id="PF00106">
    <property type="entry name" value="adh_short"/>
    <property type="match status" value="1"/>
</dbReference>
<reference evidence="1 2" key="1">
    <citation type="submission" date="2019-06" db="EMBL/GenBank/DDBJ databases">
        <title>Draft genome sequence of the filamentous fungus Phialemoniopsis curvata isolated from diesel fuel.</title>
        <authorList>
            <person name="Varaljay V.A."/>
            <person name="Lyon W.J."/>
            <person name="Crouch A.L."/>
            <person name="Drake C.E."/>
            <person name="Hollomon J.M."/>
            <person name="Nadeau L.J."/>
            <person name="Nunn H.S."/>
            <person name="Stevenson B.S."/>
            <person name="Bojanowski C.L."/>
            <person name="Crookes-Goodson W.J."/>
        </authorList>
    </citation>
    <scope>NUCLEOTIDE SEQUENCE [LARGE SCALE GENOMIC DNA]</scope>
    <source>
        <strain evidence="1 2">D216</strain>
    </source>
</reference>
<accession>A0A507B471</accession>
<sequence length="254" mass="26890">MASKAFYAVVAGVGPGTGAAVALRFAKAYPVVVLARKPESYNDVVADIKKSGGKAIGISTDIADPESVASAFATIKKELPNTKLAAAIYNVGGGFGVKPFLESSIEEIDASLQSSPRGLYNFAKASLPLLLESTEDSPYPPTLLVTGATASLKGSARFGLFAAGKFAKRALAQSLAREFGPKGVHVAHVIVDGIIDIPRTAQREANGGAPDGKLKPDQNADRGKQIAENYWFLHTQHRSAFTQELDLRPYVEKF</sequence>
<name>A0A507B471_9PEZI</name>
<evidence type="ECO:0000313" key="1">
    <source>
        <dbReference type="EMBL" id="TPX17052.1"/>
    </source>
</evidence>